<sequence>MLPSSDFLDMYYNLTIKTLMGMNWVATYCPHASYVMKTDSDMFVNTEYLISKLLKPKQPPHHSYFTGYLMRGYSLNLNKDSKWYMPLELYPNERYPVFCSATGYVFSTDLAEKIFHISVSIRRLHLEDVYVGVCLAKLRIDPVPPPNEFLLNH</sequence>
<keyword evidence="8" id="KW-1133">Transmembrane helix</keyword>
<comment type="pathway">
    <text evidence="2">Protein modification; protein glycosylation.</text>
</comment>
<name>A0A4W3KGF0_CALMI</name>
<reference evidence="15" key="1">
    <citation type="journal article" date="2006" name="Science">
        <title>Ancient noncoding elements conserved in the human genome.</title>
        <authorList>
            <person name="Venkatesh B."/>
            <person name="Kirkness E.F."/>
            <person name="Loh Y.H."/>
            <person name="Halpern A.L."/>
            <person name="Lee A.P."/>
            <person name="Johnson J."/>
            <person name="Dandona N."/>
            <person name="Viswanathan L.D."/>
            <person name="Tay A."/>
            <person name="Venter J.C."/>
            <person name="Strausberg R.L."/>
            <person name="Brenner S."/>
        </authorList>
    </citation>
    <scope>NUCLEOTIDE SEQUENCE [LARGE SCALE GENOMIC DNA]</scope>
</reference>
<reference evidence="14" key="4">
    <citation type="submission" date="2025-08" db="UniProtKB">
        <authorList>
            <consortium name="Ensembl"/>
        </authorList>
    </citation>
    <scope>IDENTIFICATION</scope>
</reference>
<dbReference type="GeneTree" id="ENSGT00940000155117"/>
<evidence type="ECO:0000256" key="10">
    <source>
        <dbReference type="ARBA" id="ARBA00023098"/>
    </source>
</evidence>
<dbReference type="Ensembl" id="ENSCMIT00000046656.1">
    <property type="protein sequence ID" value="ENSCMIP00000046000.1"/>
    <property type="gene ID" value="ENSCMIG00000018943.1"/>
</dbReference>
<dbReference type="Gene3D" id="3.90.550.50">
    <property type="match status" value="1"/>
</dbReference>
<organism evidence="14 15">
    <name type="scientific">Callorhinchus milii</name>
    <name type="common">Ghost shark</name>
    <dbReference type="NCBI Taxonomy" id="7868"/>
    <lineage>
        <taxon>Eukaryota</taxon>
        <taxon>Metazoa</taxon>
        <taxon>Chordata</taxon>
        <taxon>Craniata</taxon>
        <taxon>Vertebrata</taxon>
        <taxon>Chondrichthyes</taxon>
        <taxon>Holocephali</taxon>
        <taxon>Chimaeriformes</taxon>
        <taxon>Callorhinchidae</taxon>
        <taxon>Callorhinchus</taxon>
    </lineage>
</organism>
<evidence type="ECO:0000256" key="11">
    <source>
        <dbReference type="ARBA" id="ARBA00023136"/>
    </source>
</evidence>
<evidence type="ECO:0000256" key="4">
    <source>
        <dbReference type="ARBA" id="ARBA00022676"/>
    </source>
</evidence>
<dbReference type="Proteomes" id="UP000314986">
    <property type="component" value="Unassembled WGS sequence"/>
</dbReference>
<dbReference type="EC" id="2.4.1.-" evidence="13"/>
<accession>A0A4W3KGF0</accession>
<keyword evidence="5" id="KW-0808">Transferase</keyword>
<dbReference type="AlphaFoldDB" id="A0A4W3KGF0"/>
<evidence type="ECO:0000256" key="2">
    <source>
        <dbReference type="ARBA" id="ARBA00004922"/>
    </source>
</evidence>
<dbReference type="Pfam" id="PF01762">
    <property type="entry name" value="Galactosyl_T"/>
    <property type="match status" value="1"/>
</dbReference>
<reference evidence="15" key="2">
    <citation type="journal article" date="2007" name="PLoS Biol.">
        <title>Survey sequencing and comparative analysis of the elephant shark (Callorhinchus milii) genome.</title>
        <authorList>
            <person name="Venkatesh B."/>
            <person name="Kirkness E.F."/>
            <person name="Loh Y.H."/>
            <person name="Halpern A.L."/>
            <person name="Lee A.P."/>
            <person name="Johnson J."/>
            <person name="Dandona N."/>
            <person name="Viswanathan L.D."/>
            <person name="Tay A."/>
            <person name="Venter J.C."/>
            <person name="Strausberg R.L."/>
            <person name="Brenner S."/>
        </authorList>
    </citation>
    <scope>NUCLEOTIDE SEQUENCE [LARGE SCALE GENOMIC DNA]</scope>
</reference>
<dbReference type="PANTHER" id="PTHR11214">
    <property type="entry name" value="BETA-1,3-N-ACETYLGLUCOSAMINYLTRANSFERASE"/>
    <property type="match status" value="1"/>
</dbReference>
<dbReference type="GO" id="GO:0006629">
    <property type="term" value="P:lipid metabolic process"/>
    <property type="evidence" value="ECO:0007669"/>
    <property type="project" value="UniProtKB-KW"/>
</dbReference>
<evidence type="ECO:0000256" key="13">
    <source>
        <dbReference type="RuleBase" id="RU363063"/>
    </source>
</evidence>
<dbReference type="GO" id="GO:0008499">
    <property type="term" value="F:N-acetyl-beta-D-glucosaminide beta-(1,3)-galactosyltransferase activity"/>
    <property type="evidence" value="ECO:0007669"/>
    <property type="project" value="TreeGrafter"/>
</dbReference>
<dbReference type="FunFam" id="3.90.550.50:FF:000001">
    <property type="entry name" value="Hexosyltransferase"/>
    <property type="match status" value="1"/>
</dbReference>
<evidence type="ECO:0000256" key="1">
    <source>
        <dbReference type="ARBA" id="ARBA00004323"/>
    </source>
</evidence>
<keyword evidence="9 13" id="KW-0333">Golgi apparatus</keyword>
<dbReference type="GO" id="GO:0000139">
    <property type="term" value="C:Golgi membrane"/>
    <property type="evidence" value="ECO:0007669"/>
    <property type="project" value="UniProtKB-SubCell"/>
</dbReference>
<evidence type="ECO:0000256" key="9">
    <source>
        <dbReference type="ARBA" id="ARBA00023034"/>
    </source>
</evidence>
<reference evidence="14" key="5">
    <citation type="submission" date="2025-09" db="UniProtKB">
        <authorList>
            <consortium name="Ensembl"/>
        </authorList>
    </citation>
    <scope>IDENTIFICATION</scope>
</reference>
<proteinExistence type="inferred from homology"/>
<evidence type="ECO:0000256" key="6">
    <source>
        <dbReference type="ARBA" id="ARBA00022692"/>
    </source>
</evidence>
<reference evidence="15" key="3">
    <citation type="journal article" date="2014" name="Nature">
        <title>Elephant shark genome provides unique insights into gnathostome evolution.</title>
        <authorList>
            <consortium name="International Elephant Shark Genome Sequencing Consortium"/>
            <person name="Venkatesh B."/>
            <person name="Lee A.P."/>
            <person name="Ravi V."/>
            <person name="Maurya A.K."/>
            <person name="Lian M.M."/>
            <person name="Swann J.B."/>
            <person name="Ohta Y."/>
            <person name="Flajnik M.F."/>
            <person name="Sutoh Y."/>
            <person name="Kasahara M."/>
            <person name="Hoon S."/>
            <person name="Gangu V."/>
            <person name="Roy S.W."/>
            <person name="Irimia M."/>
            <person name="Korzh V."/>
            <person name="Kondrychyn I."/>
            <person name="Lim Z.W."/>
            <person name="Tay B.H."/>
            <person name="Tohari S."/>
            <person name="Kong K.W."/>
            <person name="Ho S."/>
            <person name="Lorente-Galdos B."/>
            <person name="Quilez J."/>
            <person name="Marques-Bonet T."/>
            <person name="Raney B.J."/>
            <person name="Ingham P.W."/>
            <person name="Tay A."/>
            <person name="Hillier L.W."/>
            <person name="Minx P."/>
            <person name="Boehm T."/>
            <person name="Wilson R.K."/>
            <person name="Brenner S."/>
            <person name="Warren W.C."/>
        </authorList>
    </citation>
    <scope>NUCLEOTIDE SEQUENCE [LARGE SCALE GENOMIC DNA]</scope>
</reference>
<keyword evidence="15" id="KW-1185">Reference proteome</keyword>
<evidence type="ECO:0000313" key="15">
    <source>
        <dbReference type="Proteomes" id="UP000314986"/>
    </source>
</evidence>
<dbReference type="OMA" id="NENEHYG"/>
<evidence type="ECO:0000256" key="3">
    <source>
        <dbReference type="ARBA" id="ARBA00008661"/>
    </source>
</evidence>
<comment type="subcellular location">
    <subcellularLocation>
        <location evidence="1 13">Golgi apparatus membrane</location>
        <topology evidence="1 13">Single-pass type II membrane protein</topology>
    </subcellularLocation>
</comment>
<keyword evidence="4 13" id="KW-0328">Glycosyltransferase</keyword>
<keyword evidence="10" id="KW-0443">Lipid metabolism</keyword>
<keyword evidence="12" id="KW-0325">Glycoprotein</keyword>
<keyword evidence="7" id="KW-0735">Signal-anchor</keyword>
<protein>
    <recommendedName>
        <fullName evidence="13">Hexosyltransferase</fullName>
        <ecNumber evidence="13">2.4.1.-</ecNumber>
    </recommendedName>
</protein>
<evidence type="ECO:0000313" key="14">
    <source>
        <dbReference type="Ensembl" id="ENSCMIP00000046000.1"/>
    </source>
</evidence>
<evidence type="ECO:0000256" key="5">
    <source>
        <dbReference type="ARBA" id="ARBA00022679"/>
    </source>
</evidence>
<comment type="similarity">
    <text evidence="3 13">Belongs to the glycosyltransferase 31 family.</text>
</comment>
<evidence type="ECO:0000256" key="12">
    <source>
        <dbReference type="ARBA" id="ARBA00023180"/>
    </source>
</evidence>
<dbReference type="InterPro" id="IPR002659">
    <property type="entry name" value="Glyco_trans_31"/>
</dbReference>
<keyword evidence="6" id="KW-0812">Transmembrane</keyword>
<evidence type="ECO:0000256" key="8">
    <source>
        <dbReference type="ARBA" id="ARBA00022989"/>
    </source>
</evidence>
<dbReference type="InParanoid" id="A0A4W3KGF0"/>
<keyword evidence="11" id="KW-0472">Membrane</keyword>
<dbReference type="PANTHER" id="PTHR11214:SF19">
    <property type="entry name" value="BETA-1,3-GALACTOSYLTRANSFERASE 2"/>
    <property type="match status" value="1"/>
</dbReference>
<dbReference type="GO" id="GO:0006493">
    <property type="term" value="P:protein O-linked glycosylation"/>
    <property type="evidence" value="ECO:0007669"/>
    <property type="project" value="TreeGrafter"/>
</dbReference>
<evidence type="ECO:0000256" key="7">
    <source>
        <dbReference type="ARBA" id="ARBA00022968"/>
    </source>
</evidence>